<dbReference type="OrthoDB" id="9814791at2"/>
<evidence type="ECO:0000256" key="1">
    <source>
        <dbReference type="SAM" id="SignalP"/>
    </source>
</evidence>
<keyword evidence="3" id="KW-1185">Reference proteome</keyword>
<protein>
    <recommendedName>
        <fullName evidence="4">DUF1579 domain-containing protein</fullName>
    </recommendedName>
</protein>
<dbReference type="AlphaFoldDB" id="A0A6L6QFI2"/>
<feature type="signal peptide" evidence="1">
    <location>
        <begin position="1"/>
        <end position="21"/>
    </location>
</feature>
<dbReference type="EMBL" id="WNKX01000006">
    <property type="protein sequence ID" value="MTW10911.1"/>
    <property type="molecule type" value="Genomic_DNA"/>
</dbReference>
<organism evidence="2 3">
    <name type="scientific">Massilia eburnea</name>
    <dbReference type="NCBI Taxonomy" id="1776165"/>
    <lineage>
        <taxon>Bacteria</taxon>
        <taxon>Pseudomonadati</taxon>
        <taxon>Pseudomonadota</taxon>
        <taxon>Betaproteobacteria</taxon>
        <taxon>Burkholderiales</taxon>
        <taxon>Oxalobacteraceae</taxon>
        <taxon>Telluria group</taxon>
        <taxon>Massilia</taxon>
    </lineage>
</organism>
<accession>A0A6L6QFI2</accession>
<gene>
    <name evidence="2" type="ORF">GM658_09875</name>
</gene>
<evidence type="ECO:0000313" key="3">
    <source>
        <dbReference type="Proteomes" id="UP000472320"/>
    </source>
</evidence>
<comment type="caution">
    <text evidence="2">The sequence shown here is derived from an EMBL/GenBank/DDBJ whole genome shotgun (WGS) entry which is preliminary data.</text>
</comment>
<evidence type="ECO:0000313" key="2">
    <source>
        <dbReference type="EMBL" id="MTW10911.1"/>
    </source>
</evidence>
<dbReference type="RefSeq" id="WP_155453847.1">
    <property type="nucleotide sequence ID" value="NZ_WNKX01000006.1"/>
</dbReference>
<sequence>MKTALLALLVFSSHIAFPAAAAPVIDGQQDFNWEIGVWQTKLQRLKQPLSGSQQWLEYSGTTTVTPLLDKRANIVELDVQGPAGRIAGVSLRLFQPATGQWSLHFANLANGSMTEPMQGSFKQGRGTFFGHDELDGRKILVRFLIIPVSAAQWRFEQAFSADDGKTWEDNWIAVDTRQPPSPSAKP</sequence>
<evidence type="ECO:0008006" key="4">
    <source>
        <dbReference type="Google" id="ProtNLM"/>
    </source>
</evidence>
<feature type="chain" id="PRO_5026824098" description="DUF1579 domain-containing protein" evidence="1">
    <location>
        <begin position="22"/>
        <end position="186"/>
    </location>
</feature>
<reference evidence="2 3" key="1">
    <citation type="submission" date="2019-11" db="EMBL/GenBank/DDBJ databases">
        <title>Type strains purchased from KCTC, JCM and DSMZ.</title>
        <authorList>
            <person name="Lu H."/>
        </authorList>
    </citation>
    <scope>NUCLEOTIDE SEQUENCE [LARGE SCALE GENOMIC DNA]</scope>
    <source>
        <strain evidence="2 3">JCM 31587</strain>
    </source>
</reference>
<dbReference type="Proteomes" id="UP000472320">
    <property type="component" value="Unassembled WGS sequence"/>
</dbReference>
<proteinExistence type="predicted"/>
<keyword evidence="1" id="KW-0732">Signal</keyword>
<name>A0A6L6QFI2_9BURK</name>